<accession>A4SQY2</accession>
<keyword evidence="1" id="KW-1133">Transmembrane helix</keyword>
<sequence length="219" mass="24634">MRPMASITRYRMKYNKLERMSSLIEWILLFALLATPLMTLTDTWSHLLGGNDSLHDELVKALGHDGDKVFNGVPLKTQEDQALGTLLTPPAPVLSDYPLTFGTRLLATLIMLLPDLVFMLILWQLHQLFRGYRHAMLFTFGQIRRYRWLGLLLCASFVAEIITMPLVDIALTMQGPELHGTISIGSSDFRLLLAGLIVSALALVMREAKQLADEQQLTV</sequence>
<feature type="transmembrane region" description="Helical" evidence="1">
    <location>
        <begin position="187"/>
        <end position="205"/>
    </location>
</feature>
<dbReference type="InterPro" id="IPR021354">
    <property type="entry name" value="DUF2975"/>
</dbReference>
<dbReference type="Proteomes" id="UP000000225">
    <property type="component" value="Chromosome"/>
</dbReference>
<feature type="transmembrane region" description="Helical" evidence="1">
    <location>
        <begin position="105"/>
        <end position="125"/>
    </location>
</feature>
<proteinExistence type="predicted"/>
<dbReference type="STRING" id="29491.GCA_000820065_03713"/>
<feature type="transmembrane region" description="Helical" evidence="1">
    <location>
        <begin position="146"/>
        <end position="167"/>
    </location>
</feature>
<protein>
    <recommendedName>
        <fullName evidence="4">DUF2975 domain-containing protein</fullName>
    </recommendedName>
</protein>
<evidence type="ECO:0000313" key="3">
    <source>
        <dbReference type="Proteomes" id="UP000000225"/>
    </source>
</evidence>
<organism evidence="2 3">
    <name type="scientific">Aeromonas salmonicida (strain A449)</name>
    <dbReference type="NCBI Taxonomy" id="382245"/>
    <lineage>
        <taxon>Bacteria</taxon>
        <taxon>Pseudomonadati</taxon>
        <taxon>Pseudomonadota</taxon>
        <taxon>Gammaproteobacteria</taxon>
        <taxon>Aeromonadales</taxon>
        <taxon>Aeromonadaceae</taxon>
        <taxon>Aeromonas</taxon>
    </lineage>
</organism>
<dbReference type="KEGG" id="asa:ASA_3324"/>
<dbReference type="AlphaFoldDB" id="A4SQY2"/>
<keyword evidence="1" id="KW-0472">Membrane</keyword>
<keyword evidence="1" id="KW-0812">Transmembrane</keyword>
<name>A4SQY2_AERS4</name>
<dbReference type="EMBL" id="CP000644">
    <property type="protein sequence ID" value="ABO91304.1"/>
    <property type="molecule type" value="Genomic_DNA"/>
</dbReference>
<dbReference type="Pfam" id="PF11188">
    <property type="entry name" value="DUF2975"/>
    <property type="match status" value="1"/>
</dbReference>
<gene>
    <name evidence="2" type="ordered locus">ASA_3324</name>
</gene>
<evidence type="ECO:0000313" key="2">
    <source>
        <dbReference type="EMBL" id="ABO91304.1"/>
    </source>
</evidence>
<reference evidence="3" key="1">
    <citation type="journal article" date="2008" name="BMC Genomics">
        <title>The genome of Aeromonas salmonicida subsp. salmonicida A449: insights into the evolution of a fish pathogen.</title>
        <authorList>
            <person name="Reith M.E."/>
            <person name="Singh R.K."/>
            <person name="Curtis B."/>
            <person name="Boyd J.M."/>
            <person name="Bouevitch A."/>
            <person name="Kimball J."/>
            <person name="Munholland J."/>
            <person name="Murphy C."/>
            <person name="Sarty D."/>
            <person name="Williams J."/>
            <person name="Nash J.H."/>
            <person name="Johnson S.C."/>
            <person name="Brown L.L."/>
        </authorList>
    </citation>
    <scope>NUCLEOTIDE SEQUENCE [LARGE SCALE GENOMIC DNA]</scope>
    <source>
        <strain evidence="3">A449</strain>
    </source>
</reference>
<evidence type="ECO:0008006" key="4">
    <source>
        <dbReference type="Google" id="ProtNLM"/>
    </source>
</evidence>
<dbReference type="HOGENOM" id="CLU_1479107_0_0_6"/>
<evidence type="ECO:0000256" key="1">
    <source>
        <dbReference type="SAM" id="Phobius"/>
    </source>
</evidence>